<dbReference type="GO" id="GO:0030234">
    <property type="term" value="F:enzyme regulator activity"/>
    <property type="evidence" value="ECO:0007669"/>
    <property type="project" value="TreeGrafter"/>
</dbReference>
<dbReference type="Proteomes" id="UP000501053">
    <property type="component" value="Chromosome"/>
</dbReference>
<dbReference type="PATRIC" id="fig|29570.3.peg.516"/>
<dbReference type="PANTHER" id="PTHR38038">
    <property type="entry name" value="PENICILLIN-BINDING PROTEIN ACTIVATOR LPOA"/>
    <property type="match status" value="1"/>
</dbReference>
<evidence type="ECO:0000313" key="8">
    <source>
        <dbReference type="Proteomes" id="UP000199493"/>
    </source>
</evidence>
<proteinExistence type="predicted"/>
<reference evidence="4 9" key="4">
    <citation type="submission" date="2020-03" db="EMBL/GenBank/DDBJ databases">
        <title>Complete Genome Sequence of Halomonas meridiana strain Eplume2, isolated from hydrothermal-plume in the north east Pacific Ocean.</title>
        <authorList>
            <person name="Kurihara Y."/>
            <person name="Kawai S."/>
            <person name="Sakai A."/>
            <person name="Galipon J."/>
            <person name="Arakawa K."/>
        </authorList>
    </citation>
    <scope>NUCLEOTIDE SEQUENCE [LARGE SCALE GENOMIC DNA]</scope>
    <source>
        <strain evidence="4 9">Eplume2</strain>
    </source>
</reference>
<evidence type="ECO:0000313" key="4">
    <source>
        <dbReference type="EMBL" id="BCB70528.1"/>
    </source>
</evidence>
<dbReference type="CDD" id="cd06339">
    <property type="entry name" value="PBP1_YraM_LppC_lipoprotein-like"/>
    <property type="match status" value="1"/>
</dbReference>
<organism evidence="6 7">
    <name type="scientific">Vreelandella aquamarina</name>
    <dbReference type="NCBI Taxonomy" id="77097"/>
    <lineage>
        <taxon>Bacteria</taxon>
        <taxon>Pseudomonadati</taxon>
        <taxon>Pseudomonadota</taxon>
        <taxon>Gammaproteobacteria</taxon>
        <taxon>Oceanospirillales</taxon>
        <taxon>Halomonadaceae</taxon>
        <taxon>Vreelandella</taxon>
    </lineage>
</organism>
<dbReference type="Gene3D" id="3.40.50.2300">
    <property type="match status" value="2"/>
</dbReference>
<sequence length="502" mass="55515">MKQSLRGLLATAFMALLITGCAMQPPSVVDRVPDQDAGRLLSQAEQQAPEQAARTRLEAANILARQGQRENAFDTASSIDETLLNDADRVRWAMLFSELARGLNDPRAVLRATQVLDDELPMQANQQQTLAERQQWAQQTLDQQPGQVQVTLPELEGTEIRRIVVALPESGPLSSVANTLATAIRRHNEISADGVQLSFIDAAQYSLDELYSRAQQMNAQLMIGPLDKDQVSQLEQRDSVPLPTLALNYGSGANNQAQRLLQYGLSAEGEARQAARRAYQDGQRQMSVMVPDNDWGRRVGEAFWNEFQRLGGEVTNAVRYNPSSPVSNAVQTALNVSGERARLGNIDALFLLALPDYARQVPPTLDYYYAPDLPIYATSHLHEGRLQTRLDQDLNDVMFMDIPWQIPDAAVGGEEVLPFYPTYQQLRDEADASMFRLMAMGVDAYELAKRMSDLSSLNGLNGSTGTLSLSNDGRIHRELPWAKFQNGTPSPILIPGLLGNEQ</sequence>
<dbReference type="STRING" id="77097.SAMN04490369_101056"/>
<dbReference type="EMBL" id="FODB01000010">
    <property type="protein sequence ID" value="SEN40814.1"/>
    <property type="molecule type" value="Genomic_DNA"/>
</dbReference>
<evidence type="ECO:0000313" key="5">
    <source>
        <dbReference type="EMBL" id="SEN40814.1"/>
    </source>
</evidence>
<dbReference type="RefSeq" id="WP_044629179.1">
    <property type="nucleotide sequence ID" value="NZ_AP022821.1"/>
</dbReference>
<dbReference type="OrthoDB" id="6708821at2"/>
<dbReference type="PROSITE" id="PS51257">
    <property type="entry name" value="PROKAR_LIPOPROTEIN"/>
    <property type="match status" value="1"/>
</dbReference>
<reference evidence="5 8" key="1">
    <citation type="submission" date="2016-10" db="EMBL/GenBank/DDBJ databases">
        <authorList>
            <person name="de Groot N.N."/>
        </authorList>
    </citation>
    <scope>NUCLEOTIDE SEQUENCE [LARGE SCALE GENOMIC DNA]</scope>
    <source>
        <strain evidence="5 8">558</strain>
    </source>
</reference>
<dbReference type="InterPro" id="IPR028082">
    <property type="entry name" value="Peripla_BP_I"/>
</dbReference>
<evidence type="ECO:0000256" key="1">
    <source>
        <dbReference type="ARBA" id="ARBA00023136"/>
    </source>
</evidence>
<evidence type="ECO:0000256" key="2">
    <source>
        <dbReference type="SAM" id="SignalP"/>
    </source>
</evidence>
<accession>A0A0D7UY49</accession>
<keyword evidence="1" id="KW-0472">Membrane</keyword>
<dbReference type="EMBL" id="AP022821">
    <property type="protein sequence ID" value="BCA92234.1"/>
    <property type="molecule type" value="Genomic_DNA"/>
</dbReference>
<keyword evidence="2" id="KW-0732">Signal</keyword>
<feature type="signal peptide" evidence="2">
    <location>
        <begin position="1"/>
        <end position="24"/>
    </location>
</feature>
<evidence type="ECO:0000313" key="3">
    <source>
        <dbReference type="EMBL" id="BCA92234.1"/>
    </source>
</evidence>
<dbReference type="Proteomes" id="UP000199493">
    <property type="component" value="Unassembled WGS sequence"/>
</dbReference>
<dbReference type="GeneID" id="97276044"/>
<dbReference type="Proteomes" id="UP000503197">
    <property type="component" value="Chromosome"/>
</dbReference>
<reference evidence="6 7" key="2">
    <citation type="submission" date="2016-11" db="EMBL/GenBank/DDBJ databases">
        <authorList>
            <person name="Jaros S."/>
            <person name="Januszkiewicz K."/>
            <person name="Wedrychowicz H."/>
        </authorList>
    </citation>
    <scope>NUCLEOTIDE SEQUENCE [LARGE SCALE GENOMIC DNA]</scope>
    <source>
        <strain evidence="6 7">ACAM 239</strain>
    </source>
</reference>
<gene>
    <name evidence="4" type="ORF">HMEPL2_08790</name>
    <name evidence="3" type="ORF">HMSLTHF_20090</name>
    <name evidence="5" type="ORF">SAMN04490369_101056</name>
    <name evidence="6" type="ORF">SAMN05878438_1723</name>
</gene>
<dbReference type="Pfam" id="PF04348">
    <property type="entry name" value="LppC"/>
    <property type="match status" value="1"/>
</dbReference>
<protein>
    <submittedName>
        <fullName evidence="6">Uncharacterized protein</fullName>
    </submittedName>
</protein>
<dbReference type="SUPFAM" id="SSF53822">
    <property type="entry name" value="Periplasmic binding protein-like I"/>
    <property type="match status" value="1"/>
</dbReference>
<evidence type="ECO:0000313" key="10">
    <source>
        <dbReference type="Proteomes" id="UP000503197"/>
    </source>
</evidence>
<dbReference type="GO" id="GO:0031241">
    <property type="term" value="C:periplasmic side of cell outer membrane"/>
    <property type="evidence" value="ECO:0007669"/>
    <property type="project" value="TreeGrafter"/>
</dbReference>
<dbReference type="EMBL" id="AP022869">
    <property type="protein sequence ID" value="BCB70528.1"/>
    <property type="molecule type" value="Genomic_DNA"/>
</dbReference>
<reference evidence="3 10" key="3">
    <citation type="submission" date="2020-02" db="EMBL/GenBank/DDBJ databases">
        <title>Complete Genome Sequence of Halomonas meridiana strain BAA-801, Isolated from Deep Sea Thermal Vent.</title>
        <authorList>
            <person name="Takahashi Y."/>
            <person name="Takahashi H."/>
            <person name="Galipon J."/>
            <person name="Arakawa K."/>
        </authorList>
    </citation>
    <scope>NUCLEOTIDE SEQUENCE [LARGE SCALE GENOMIC DNA]</scope>
    <source>
        <strain evidence="3 10">Slthf1</strain>
    </source>
</reference>
<dbReference type="GO" id="GO:0009252">
    <property type="term" value="P:peptidoglycan biosynthetic process"/>
    <property type="evidence" value="ECO:0007669"/>
    <property type="project" value="TreeGrafter"/>
</dbReference>
<keyword evidence="9" id="KW-1185">Reference proteome</keyword>
<accession>A0A1H8GAN7</accession>
<dbReference type="InterPro" id="IPR007443">
    <property type="entry name" value="LpoA"/>
</dbReference>
<evidence type="ECO:0000313" key="9">
    <source>
        <dbReference type="Proteomes" id="UP000501053"/>
    </source>
</evidence>
<name>A0A0D7UY49_9GAMM</name>
<evidence type="ECO:0000313" key="6">
    <source>
        <dbReference type="EMBL" id="SIN65248.1"/>
    </source>
</evidence>
<dbReference type="PANTHER" id="PTHR38038:SF1">
    <property type="entry name" value="PENICILLIN-BINDING PROTEIN ACTIVATOR LPOA"/>
    <property type="match status" value="1"/>
</dbReference>
<dbReference type="Proteomes" id="UP000185024">
    <property type="component" value="Unassembled WGS sequence"/>
</dbReference>
<feature type="chain" id="PRO_5015036225" evidence="2">
    <location>
        <begin position="25"/>
        <end position="502"/>
    </location>
</feature>
<dbReference type="AlphaFoldDB" id="A0A0D7UY49"/>
<evidence type="ECO:0000313" key="7">
    <source>
        <dbReference type="Proteomes" id="UP000185024"/>
    </source>
</evidence>
<dbReference type="EMBL" id="FSQX01000001">
    <property type="protein sequence ID" value="SIN65248.1"/>
    <property type="molecule type" value="Genomic_DNA"/>
</dbReference>